<reference evidence="3" key="1">
    <citation type="submission" date="2023-03" db="EMBL/GenBank/DDBJ databases">
        <title>Andean soil-derived lignocellulolytic bacterial consortium as a source of novel taxa and putative plastic-active enzymes.</title>
        <authorList>
            <person name="Diaz-Garcia L."/>
            <person name="Chuvochina M."/>
            <person name="Feuerriegel G."/>
            <person name="Bunk B."/>
            <person name="Sproer C."/>
            <person name="Streit W.R."/>
            <person name="Rodriguez L.M."/>
            <person name="Overmann J."/>
            <person name="Jimenez D.J."/>
        </authorList>
    </citation>
    <scope>NUCLEOTIDE SEQUENCE</scope>
    <source>
        <strain evidence="3">MAG 7</strain>
    </source>
</reference>
<dbReference type="Pfam" id="PF08522">
    <property type="entry name" value="BT_3987-like_N"/>
    <property type="match status" value="1"/>
</dbReference>
<evidence type="ECO:0000256" key="1">
    <source>
        <dbReference type="SAM" id="SignalP"/>
    </source>
</evidence>
<feature type="signal peptide" evidence="1">
    <location>
        <begin position="1"/>
        <end position="19"/>
    </location>
</feature>
<dbReference type="AlphaFoldDB" id="A0AAJ5WPI6"/>
<dbReference type="Gene3D" id="2.60.40.1740">
    <property type="entry name" value="hypothetical protein (bacova_03559)"/>
    <property type="match status" value="1"/>
</dbReference>
<feature type="chain" id="PRO_5042462283" evidence="1">
    <location>
        <begin position="20"/>
        <end position="168"/>
    </location>
</feature>
<dbReference type="InterPro" id="IPR013728">
    <property type="entry name" value="BT_3987-like_N"/>
</dbReference>
<dbReference type="Proteomes" id="UP001220610">
    <property type="component" value="Chromosome"/>
</dbReference>
<gene>
    <name evidence="3" type="ORF">P0Y53_18110</name>
</gene>
<evidence type="ECO:0000259" key="2">
    <source>
        <dbReference type="Pfam" id="PF08522"/>
    </source>
</evidence>
<dbReference type="EMBL" id="CP119311">
    <property type="protein sequence ID" value="WEK34405.1"/>
    <property type="molecule type" value="Genomic_DNA"/>
</dbReference>
<name>A0AAJ5WPI6_9BACT</name>
<organism evidence="3 4">
    <name type="scientific">Candidatus Pseudobacter hemicellulosilyticus</name>
    <dbReference type="NCBI Taxonomy" id="3121375"/>
    <lineage>
        <taxon>Bacteria</taxon>
        <taxon>Pseudomonadati</taxon>
        <taxon>Bacteroidota</taxon>
        <taxon>Chitinophagia</taxon>
        <taxon>Chitinophagales</taxon>
        <taxon>Chitinophagaceae</taxon>
        <taxon>Pseudobacter</taxon>
    </lineage>
</organism>
<accession>A0AAJ5WPI6</accession>
<evidence type="ECO:0000313" key="4">
    <source>
        <dbReference type="Proteomes" id="UP001220610"/>
    </source>
</evidence>
<feature type="domain" description="BT-3987-like N-terminal" evidence="2">
    <location>
        <begin position="37"/>
        <end position="152"/>
    </location>
</feature>
<evidence type="ECO:0000313" key="3">
    <source>
        <dbReference type="EMBL" id="WEK34405.1"/>
    </source>
</evidence>
<keyword evidence="1" id="KW-0732">Signal</keyword>
<sequence>MLTIRLLTGMFLLATLLEACETDIYLPEQPLASFIHVYMPQAVNGVVKKTVKLSGEPQSIPYGASYGAQEYPTEDIQVQFGVNENAIDSFNRANSTQYALLPAPAFTMTANAIIPKGQLWTEPLDIHISTTIKEIEAGKTYLLPVRIEASSVKISEQLRTTWFLIKVE</sequence>
<protein>
    <submittedName>
        <fullName evidence="3">DUF1735 domain-containing protein</fullName>
    </submittedName>
</protein>
<proteinExistence type="predicted"/>